<dbReference type="EMBL" id="JBJUIK010000016">
    <property type="protein sequence ID" value="KAL3500252.1"/>
    <property type="molecule type" value="Genomic_DNA"/>
</dbReference>
<reference evidence="2 3" key="1">
    <citation type="submission" date="2024-11" db="EMBL/GenBank/DDBJ databases">
        <title>A near-complete genome assembly of Cinchona calisaya.</title>
        <authorList>
            <person name="Lian D.C."/>
            <person name="Zhao X.W."/>
            <person name="Wei L."/>
        </authorList>
    </citation>
    <scope>NUCLEOTIDE SEQUENCE [LARGE SCALE GENOMIC DNA]</scope>
    <source>
        <tissue evidence="2">Nenye</tissue>
    </source>
</reference>
<dbReference type="AlphaFoldDB" id="A0ABD2Y337"/>
<protein>
    <submittedName>
        <fullName evidence="2">Uncharacterized protein</fullName>
    </submittedName>
</protein>
<feature type="region of interest" description="Disordered" evidence="1">
    <location>
        <begin position="80"/>
        <end position="99"/>
    </location>
</feature>
<evidence type="ECO:0000313" key="2">
    <source>
        <dbReference type="EMBL" id="KAL3500252.1"/>
    </source>
</evidence>
<dbReference type="Proteomes" id="UP001630127">
    <property type="component" value="Unassembled WGS sequence"/>
</dbReference>
<comment type="caution">
    <text evidence="2">The sequence shown here is derived from an EMBL/GenBank/DDBJ whole genome shotgun (WGS) entry which is preliminary data.</text>
</comment>
<evidence type="ECO:0000256" key="1">
    <source>
        <dbReference type="SAM" id="MobiDB-lite"/>
    </source>
</evidence>
<feature type="region of interest" description="Disordered" evidence="1">
    <location>
        <begin position="1"/>
        <end position="39"/>
    </location>
</feature>
<accession>A0ABD2Y337</accession>
<name>A0ABD2Y337_9GENT</name>
<sequence>MASANRTQRDCHPTKKPLSQWQINQKEAGPLGATTEHHPDPIRVQSMEEVQHHGQGNPTNKVAVDINSVAESPLTFSLTPQCGYTTPNEPGDSNFEFLS</sequence>
<keyword evidence="3" id="KW-1185">Reference proteome</keyword>
<proteinExistence type="predicted"/>
<gene>
    <name evidence="2" type="ORF">ACH5RR_039345</name>
</gene>
<evidence type="ECO:0000313" key="3">
    <source>
        <dbReference type="Proteomes" id="UP001630127"/>
    </source>
</evidence>
<organism evidence="2 3">
    <name type="scientific">Cinchona calisaya</name>
    <dbReference type="NCBI Taxonomy" id="153742"/>
    <lineage>
        <taxon>Eukaryota</taxon>
        <taxon>Viridiplantae</taxon>
        <taxon>Streptophyta</taxon>
        <taxon>Embryophyta</taxon>
        <taxon>Tracheophyta</taxon>
        <taxon>Spermatophyta</taxon>
        <taxon>Magnoliopsida</taxon>
        <taxon>eudicotyledons</taxon>
        <taxon>Gunneridae</taxon>
        <taxon>Pentapetalae</taxon>
        <taxon>asterids</taxon>
        <taxon>lamiids</taxon>
        <taxon>Gentianales</taxon>
        <taxon>Rubiaceae</taxon>
        <taxon>Cinchonoideae</taxon>
        <taxon>Cinchoneae</taxon>
        <taxon>Cinchona</taxon>
    </lineage>
</organism>